<reference evidence="1" key="1">
    <citation type="journal article" date="2015" name="Nature">
        <title>Complex archaea that bridge the gap between prokaryotes and eukaryotes.</title>
        <authorList>
            <person name="Spang A."/>
            <person name="Saw J.H."/>
            <person name="Jorgensen S.L."/>
            <person name="Zaremba-Niedzwiedzka K."/>
            <person name="Martijn J."/>
            <person name="Lind A.E."/>
            <person name="van Eijk R."/>
            <person name="Schleper C."/>
            <person name="Guy L."/>
            <person name="Ettema T.J."/>
        </authorList>
    </citation>
    <scope>NUCLEOTIDE SEQUENCE</scope>
</reference>
<accession>A0A0F9WB79</accession>
<gene>
    <name evidence="1" type="ORF">LCGC14_0380240</name>
</gene>
<sequence>MAIINVFRVTSPGDGPTVSDRIDFNDPSDATKDTSIENAFITKITQNPTDGIGNNQGSEQKDSTLQALGSVENIIRLEGFISKRNGDLNDGNNAFLALLHQWADEPKQIKTTWRLGRMGIESNDNINSSFTPDGAGIPANLTIALLWERIEFVSDIVGNRELFTLWLRVNRGDGT</sequence>
<comment type="caution">
    <text evidence="1">The sequence shown here is derived from an EMBL/GenBank/DDBJ whole genome shotgun (WGS) entry which is preliminary data.</text>
</comment>
<dbReference type="EMBL" id="LAZR01000310">
    <property type="protein sequence ID" value="KKN75403.1"/>
    <property type="molecule type" value="Genomic_DNA"/>
</dbReference>
<evidence type="ECO:0000313" key="1">
    <source>
        <dbReference type="EMBL" id="KKN75403.1"/>
    </source>
</evidence>
<protein>
    <submittedName>
        <fullName evidence="1">Uncharacterized protein</fullName>
    </submittedName>
</protein>
<organism evidence="1">
    <name type="scientific">marine sediment metagenome</name>
    <dbReference type="NCBI Taxonomy" id="412755"/>
    <lineage>
        <taxon>unclassified sequences</taxon>
        <taxon>metagenomes</taxon>
        <taxon>ecological metagenomes</taxon>
    </lineage>
</organism>
<dbReference type="AlphaFoldDB" id="A0A0F9WB79"/>
<proteinExistence type="predicted"/>
<name>A0A0F9WB79_9ZZZZ</name>